<dbReference type="AlphaFoldDB" id="A0A1N7Q3H1"/>
<dbReference type="PROSITE" id="PS51257">
    <property type="entry name" value="PROKAR_LIPOPROTEIN"/>
    <property type="match status" value="1"/>
</dbReference>
<feature type="chain" id="PRO_5012253000" description="VWFA domain-containing protein" evidence="2">
    <location>
        <begin position="18"/>
        <end position="539"/>
    </location>
</feature>
<dbReference type="STRING" id="484498.SAMN05421686_11330"/>
<evidence type="ECO:0000313" key="4">
    <source>
        <dbReference type="Proteomes" id="UP000185639"/>
    </source>
</evidence>
<reference evidence="4" key="1">
    <citation type="submission" date="2017-01" db="EMBL/GenBank/DDBJ databases">
        <authorList>
            <person name="Varghese N."/>
            <person name="Submissions S."/>
        </authorList>
    </citation>
    <scope>NUCLEOTIDE SEQUENCE [LARGE SCALE GENOMIC DNA]</scope>
    <source>
        <strain evidence="4">DSM 24913</strain>
    </source>
</reference>
<protein>
    <recommendedName>
        <fullName evidence="5">VWFA domain-containing protein</fullName>
    </recommendedName>
</protein>
<dbReference type="InterPro" id="IPR036465">
    <property type="entry name" value="vWFA_dom_sf"/>
</dbReference>
<dbReference type="EMBL" id="FTOH01000013">
    <property type="protein sequence ID" value="SIT17424.1"/>
    <property type="molecule type" value="Genomic_DNA"/>
</dbReference>
<sequence length="539" mass="56443">MSMYRFYLTALMAGVLAACGSGDPVAQSSSGSDDDDGGDTPTTAVEGNTSSFYPLQFFVEGDGYVDEAAFDSIWFNPVIRGYVIAPVNSVSLEPLEAPDIADYSVTINEEPVSVEEQGLMMQKIIGLPVALFTTIIIDTSGSTTAAVGVNQTALIDEVKDFIASAQASSDETISNQLFYIIAYANGGSGVEGLLPGFTSNAADLNSALDALLAGDAWEDRGSGSATYEAIVKAVGSYSGSGSSEATAVDLSSDGIPDLRDGYVFNGTYIGGDATQLTGIAVSNIVLVSSGENTVQETFQKADAEAALNWQSLLQFVEAEGTDIVNTSNGEEEEAAQEQSSVEASGMPLWYVAVTGSGEEPDSSIAEMASSTFATNSKAEFNFAADVINAQISSLNNRIKPDNQYLVRYNLFERDGTHDLLFSSVAEEGYTYALTTELDLTGFGGYGQAQPVVEITGPKNSYLPEGNVSLENVSTLYPATRWTVATYESADYSWTVGGNPRSANADGSITISSGDIGQAVVLTNDSLSSGTTTASLTVVQ</sequence>
<name>A0A1N7Q3H1_9GAMM</name>
<evidence type="ECO:0000256" key="1">
    <source>
        <dbReference type="SAM" id="MobiDB-lite"/>
    </source>
</evidence>
<feature type="signal peptide" evidence="2">
    <location>
        <begin position="1"/>
        <end position="17"/>
    </location>
</feature>
<evidence type="ECO:0000256" key="2">
    <source>
        <dbReference type="SAM" id="SignalP"/>
    </source>
</evidence>
<gene>
    <name evidence="3" type="ORF">SAMN05421686_11330</name>
</gene>
<organism evidence="3 4">
    <name type="scientific">Thalassolituus maritimus</name>
    <dbReference type="NCBI Taxonomy" id="484498"/>
    <lineage>
        <taxon>Bacteria</taxon>
        <taxon>Pseudomonadati</taxon>
        <taxon>Pseudomonadota</taxon>
        <taxon>Gammaproteobacteria</taxon>
        <taxon>Oceanospirillales</taxon>
        <taxon>Oceanospirillaceae</taxon>
        <taxon>Thalassolituus</taxon>
    </lineage>
</organism>
<dbReference type="RefSeq" id="WP_076517888.1">
    <property type="nucleotide sequence ID" value="NZ_FTOH01000013.1"/>
</dbReference>
<keyword evidence="2" id="KW-0732">Signal</keyword>
<evidence type="ECO:0000313" key="3">
    <source>
        <dbReference type="EMBL" id="SIT17424.1"/>
    </source>
</evidence>
<proteinExistence type="predicted"/>
<evidence type="ECO:0008006" key="5">
    <source>
        <dbReference type="Google" id="ProtNLM"/>
    </source>
</evidence>
<dbReference type="Proteomes" id="UP000185639">
    <property type="component" value="Unassembled WGS sequence"/>
</dbReference>
<accession>A0A1N7Q3H1</accession>
<dbReference type="SUPFAM" id="SSF53300">
    <property type="entry name" value="vWA-like"/>
    <property type="match status" value="1"/>
</dbReference>
<feature type="region of interest" description="Disordered" evidence="1">
    <location>
        <begin position="24"/>
        <end position="47"/>
    </location>
</feature>
<keyword evidence="4" id="KW-1185">Reference proteome</keyword>